<protein>
    <submittedName>
        <fullName evidence="2">Uncharacterized protein</fullName>
    </submittedName>
</protein>
<sequence length="72" mass="7878">WAEDEQRMDTTPTPGVGAEITKSYQLLTGGQLSMSGQREPEHGVYDPLTHNHLQEVELFQLFGSPAVAVSHG</sequence>
<organism evidence="1 2">
    <name type="scientific">Plectus sambesii</name>
    <dbReference type="NCBI Taxonomy" id="2011161"/>
    <lineage>
        <taxon>Eukaryota</taxon>
        <taxon>Metazoa</taxon>
        <taxon>Ecdysozoa</taxon>
        <taxon>Nematoda</taxon>
        <taxon>Chromadorea</taxon>
        <taxon>Plectida</taxon>
        <taxon>Plectina</taxon>
        <taxon>Plectoidea</taxon>
        <taxon>Plectidae</taxon>
        <taxon>Plectus</taxon>
    </lineage>
</organism>
<evidence type="ECO:0000313" key="2">
    <source>
        <dbReference type="WBParaSite" id="PSAMB.scaffold4595size14123.g24671.t1"/>
    </source>
</evidence>
<name>A0A914WNL4_9BILA</name>
<evidence type="ECO:0000313" key="1">
    <source>
        <dbReference type="Proteomes" id="UP000887566"/>
    </source>
</evidence>
<proteinExistence type="predicted"/>
<keyword evidence="1" id="KW-1185">Reference proteome</keyword>
<reference evidence="2" key="1">
    <citation type="submission" date="2022-11" db="UniProtKB">
        <authorList>
            <consortium name="WormBaseParasite"/>
        </authorList>
    </citation>
    <scope>IDENTIFICATION</scope>
</reference>
<dbReference type="WBParaSite" id="PSAMB.scaffold4595size14123.g24671.t1">
    <property type="protein sequence ID" value="PSAMB.scaffold4595size14123.g24671.t1"/>
    <property type="gene ID" value="PSAMB.scaffold4595size14123.g24671"/>
</dbReference>
<accession>A0A914WNL4</accession>
<dbReference type="Proteomes" id="UP000887566">
    <property type="component" value="Unplaced"/>
</dbReference>
<dbReference type="AlphaFoldDB" id="A0A914WNL4"/>